<sequence>MRSAEISRSTRDFPPANYSLKVESYTLLSKSKAQKYDTDVFEAGGIKWRLSFYPNGDVKNNGKDYISLYLVIAETETYPFGWEVNVNFKLFVYDQIRDKYLTIQGVKRFHEMKKEWGFEQLLALETFTNSSNGYLVNDCCVFGAEVFVINYSGNWETISMVKTPLNSTVTWEIKDFSKINELRYFSPVFNVGGVDWRLLVYPNGPNKKAKDKSFSLYITLADWKSNPTKKPVYAEYMLRALDQVNGRHVEKKGYRWFKYNAPNYGSGYSKFMELKDLYEASKGLIVNNTLIVEVDLLIISVTKVSKEEHDKNVSKKKQNHDQNGSTSNLGKQLEAKVRKINGVQLEAKVGKVNEVHCCTIL</sequence>
<accession>A0A978V5V2</accession>
<dbReference type="PROSITE" id="PS50144">
    <property type="entry name" value="MATH"/>
    <property type="match status" value="2"/>
</dbReference>
<dbReference type="Proteomes" id="UP000813462">
    <property type="component" value="Unassembled WGS sequence"/>
</dbReference>
<dbReference type="SMART" id="SM00061">
    <property type="entry name" value="MATH"/>
    <property type="match status" value="2"/>
</dbReference>
<dbReference type="Pfam" id="PF22486">
    <property type="entry name" value="MATH_2"/>
    <property type="match status" value="2"/>
</dbReference>
<feature type="domain" description="MATH" evidence="2">
    <location>
        <begin position="166"/>
        <end position="296"/>
    </location>
</feature>
<dbReference type="SUPFAM" id="SSF49599">
    <property type="entry name" value="TRAF domain-like"/>
    <property type="match status" value="2"/>
</dbReference>
<gene>
    <name evidence="3" type="ORF">FEM48_Zijuj07G0170000</name>
</gene>
<dbReference type="CDD" id="cd00121">
    <property type="entry name" value="MATH"/>
    <property type="match status" value="2"/>
</dbReference>
<dbReference type="InterPro" id="IPR002083">
    <property type="entry name" value="MATH/TRAF_dom"/>
</dbReference>
<dbReference type="InterPro" id="IPR008974">
    <property type="entry name" value="TRAF-like"/>
</dbReference>
<dbReference type="PANTHER" id="PTHR46162">
    <property type="entry name" value="TRAF-LIKE FAMILY PROTEIN"/>
    <property type="match status" value="1"/>
</dbReference>
<evidence type="ECO:0000313" key="3">
    <source>
        <dbReference type="EMBL" id="KAH7522735.1"/>
    </source>
</evidence>
<feature type="region of interest" description="Disordered" evidence="1">
    <location>
        <begin position="309"/>
        <end position="331"/>
    </location>
</feature>
<feature type="compositionally biased region" description="Polar residues" evidence="1">
    <location>
        <begin position="321"/>
        <end position="330"/>
    </location>
</feature>
<feature type="domain" description="MATH" evidence="2">
    <location>
        <begin position="15"/>
        <end position="146"/>
    </location>
</feature>
<dbReference type="Gene3D" id="2.60.210.10">
    <property type="entry name" value="Apoptosis, Tumor Necrosis Factor Receptor Associated Protein 2, Chain A"/>
    <property type="match status" value="2"/>
</dbReference>
<proteinExistence type="predicted"/>
<evidence type="ECO:0000256" key="1">
    <source>
        <dbReference type="SAM" id="MobiDB-lite"/>
    </source>
</evidence>
<comment type="caution">
    <text evidence="3">The sequence shown here is derived from an EMBL/GenBank/DDBJ whole genome shotgun (WGS) entry which is preliminary data.</text>
</comment>
<organism evidence="3 4">
    <name type="scientific">Ziziphus jujuba var. spinosa</name>
    <dbReference type="NCBI Taxonomy" id="714518"/>
    <lineage>
        <taxon>Eukaryota</taxon>
        <taxon>Viridiplantae</taxon>
        <taxon>Streptophyta</taxon>
        <taxon>Embryophyta</taxon>
        <taxon>Tracheophyta</taxon>
        <taxon>Spermatophyta</taxon>
        <taxon>Magnoliopsida</taxon>
        <taxon>eudicotyledons</taxon>
        <taxon>Gunneridae</taxon>
        <taxon>Pentapetalae</taxon>
        <taxon>rosids</taxon>
        <taxon>fabids</taxon>
        <taxon>Rosales</taxon>
        <taxon>Rhamnaceae</taxon>
        <taxon>Paliureae</taxon>
        <taxon>Ziziphus</taxon>
    </lineage>
</organism>
<name>A0A978V5V2_ZIZJJ</name>
<dbReference type="PANTHER" id="PTHR46162:SF40">
    <property type="entry name" value="TRAF-LIKE FAMILY PROTEIN"/>
    <property type="match status" value="1"/>
</dbReference>
<dbReference type="AlphaFoldDB" id="A0A978V5V2"/>
<evidence type="ECO:0000313" key="4">
    <source>
        <dbReference type="Proteomes" id="UP000813462"/>
    </source>
</evidence>
<protein>
    <recommendedName>
        <fullName evidence="2">MATH domain-containing protein</fullName>
    </recommendedName>
</protein>
<reference evidence="3" key="1">
    <citation type="journal article" date="2021" name="Front. Plant Sci.">
        <title>Chromosome-Scale Genome Assembly for Chinese Sour Jujube and Insights Into Its Genome Evolution and Domestication Signature.</title>
        <authorList>
            <person name="Shen L.-Y."/>
            <person name="Luo H."/>
            <person name="Wang X.-L."/>
            <person name="Wang X.-M."/>
            <person name="Qiu X.-J."/>
            <person name="Liu H."/>
            <person name="Zhou S.-S."/>
            <person name="Jia K.-H."/>
            <person name="Nie S."/>
            <person name="Bao Y.-T."/>
            <person name="Zhang R.-G."/>
            <person name="Yun Q.-Z."/>
            <person name="Chai Y.-H."/>
            <person name="Lu J.-Y."/>
            <person name="Li Y."/>
            <person name="Zhao S.-W."/>
            <person name="Mao J.-F."/>
            <person name="Jia S.-G."/>
            <person name="Mao Y.-M."/>
        </authorList>
    </citation>
    <scope>NUCLEOTIDE SEQUENCE</scope>
    <source>
        <strain evidence="3">AT0</strain>
        <tissue evidence="3">Leaf</tissue>
    </source>
</reference>
<evidence type="ECO:0000259" key="2">
    <source>
        <dbReference type="PROSITE" id="PS50144"/>
    </source>
</evidence>
<dbReference type="EMBL" id="JAEACU010000007">
    <property type="protein sequence ID" value="KAH7522735.1"/>
    <property type="molecule type" value="Genomic_DNA"/>
</dbReference>